<dbReference type="Gene3D" id="3.40.50.1100">
    <property type="match status" value="2"/>
</dbReference>
<evidence type="ECO:0000256" key="2">
    <source>
        <dbReference type="ARBA" id="ARBA00022898"/>
    </source>
</evidence>
<dbReference type="InterPro" id="IPR001926">
    <property type="entry name" value="TrpB-like_PALP"/>
</dbReference>
<dbReference type="PANTHER" id="PTHR48078:SF6">
    <property type="entry name" value="L-THREONINE DEHYDRATASE CATABOLIC TDCB"/>
    <property type="match status" value="1"/>
</dbReference>
<dbReference type="InterPro" id="IPR036052">
    <property type="entry name" value="TrpB-like_PALP_sf"/>
</dbReference>
<evidence type="ECO:0000313" key="5">
    <source>
        <dbReference type="EMBL" id="MBP2354997.1"/>
    </source>
</evidence>
<dbReference type="EMBL" id="JAGINT010000002">
    <property type="protein sequence ID" value="MBP2354997.1"/>
    <property type="molecule type" value="Genomic_DNA"/>
</dbReference>
<organism evidence="5 6">
    <name type="scientific">Kribbella aluminosa</name>
    <dbReference type="NCBI Taxonomy" id="416017"/>
    <lineage>
        <taxon>Bacteria</taxon>
        <taxon>Bacillati</taxon>
        <taxon>Actinomycetota</taxon>
        <taxon>Actinomycetes</taxon>
        <taxon>Propionibacteriales</taxon>
        <taxon>Kribbellaceae</taxon>
        <taxon>Kribbella</taxon>
    </lineage>
</organism>
<proteinExistence type="predicted"/>
<dbReference type="SUPFAM" id="SSF53686">
    <property type="entry name" value="Tryptophan synthase beta subunit-like PLP-dependent enzymes"/>
    <property type="match status" value="1"/>
</dbReference>
<name>A0ABS4UTN7_9ACTN</name>
<dbReference type="GO" id="GO:0004794">
    <property type="term" value="F:threonine deaminase activity"/>
    <property type="evidence" value="ECO:0007669"/>
    <property type="project" value="UniProtKB-EC"/>
</dbReference>
<gene>
    <name evidence="5" type="ORF">JOF29_006107</name>
</gene>
<keyword evidence="6" id="KW-1185">Reference proteome</keyword>
<dbReference type="Pfam" id="PF00291">
    <property type="entry name" value="PALP"/>
    <property type="match status" value="1"/>
</dbReference>
<evidence type="ECO:0000313" key="6">
    <source>
        <dbReference type="Proteomes" id="UP000755585"/>
    </source>
</evidence>
<accession>A0ABS4UTN7</accession>
<feature type="domain" description="Tryptophan synthase beta chain-like PALP" evidence="4">
    <location>
        <begin position="11"/>
        <end position="303"/>
    </location>
</feature>
<dbReference type="RefSeq" id="WP_209697724.1">
    <property type="nucleotide sequence ID" value="NZ_BAAAVU010000015.1"/>
</dbReference>
<keyword evidence="3 5" id="KW-0456">Lyase</keyword>
<dbReference type="InterPro" id="IPR050147">
    <property type="entry name" value="Ser/Thr_Dehydratase"/>
</dbReference>
<keyword evidence="2" id="KW-0663">Pyridoxal phosphate</keyword>
<reference evidence="5 6" key="1">
    <citation type="submission" date="2021-03" db="EMBL/GenBank/DDBJ databases">
        <title>Sequencing the genomes of 1000 actinobacteria strains.</title>
        <authorList>
            <person name="Klenk H.-P."/>
        </authorList>
    </citation>
    <scope>NUCLEOTIDE SEQUENCE [LARGE SCALE GENOMIC DNA]</scope>
    <source>
        <strain evidence="5 6">DSM 18824</strain>
    </source>
</reference>
<comment type="caution">
    <text evidence="5">The sequence shown here is derived from an EMBL/GenBank/DDBJ whole genome shotgun (WGS) entry which is preliminary data.</text>
</comment>
<dbReference type="PANTHER" id="PTHR48078">
    <property type="entry name" value="THREONINE DEHYDRATASE, MITOCHONDRIAL-RELATED"/>
    <property type="match status" value="1"/>
</dbReference>
<dbReference type="Proteomes" id="UP000755585">
    <property type="component" value="Unassembled WGS sequence"/>
</dbReference>
<protein>
    <submittedName>
        <fullName evidence="5">Threonine dehydratase</fullName>
        <ecNumber evidence="5">4.3.1.19</ecNumber>
    </submittedName>
</protein>
<evidence type="ECO:0000256" key="1">
    <source>
        <dbReference type="ARBA" id="ARBA00001933"/>
    </source>
</evidence>
<evidence type="ECO:0000256" key="3">
    <source>
        <dbReference type="ARBA" id="ARBA00023239"/>
    </source>
</evidence>
<sequence length="317" mass="32792">MREILAAERRISPFVRKTPLWPARVRTVDGERDVLLKLEHLQVSGTFKARGAYNAVIRMARESSRSGPKRFVIASGGNAGIAAAVACKSLDVALTVVVPTWASPSRLAQLGQLGVEVVAQGETHAETHEIAGTIADRTKAVMLHPYNSVDAVAGAGTVALDLVKQSPGHGPIVVAVGGGGLLAGVALAGEYLGYETVGVEPTGAPSFNRALRAGAPVDVEVDTLAADTLGAARIGSLAFEICHQNPDVTSVLVDDKAIEMAREYLWQDFKLAVEPSAGAAFAAVMGGLVRSASDAPPVVILCGANALSVQTAMTVEG</sequence>
<dbReference type="EC" id="4.3.1.19" evidence="5"/>
<comment type="cofactor">
    <cofactor evidence="1">
        <name>pyridoxal 5'-phosphate</name>
        <dbReference type="ChEBI" id="CHEBI:597326"/>
    </cofactor>
</comment>
<evidence type="ECO:0000259" key="4">
    <source>
        <dbReference type="Pfam" id="PF00291"/>
    </source>
</evidence>